<evidence type="ECO:0000259" key="4">
    <source>
        <dbReference type="PROSITE" id="PS50995"/>
    </source>
</evidence>
<gene>
    <name evidence="5" type="ORF">KAJ83_11680</name>
</gene>
<sequence>MTMNSFEDNGRAFSVQTVNTSYSGPPLSQAVRPEGLALLIDQAARSVYTVSNNRGLTPAQWAVLRYLKRARNTDPTMMGLVRYQKIAPATASETISLLVKRGLLEKERDPNDRRQFLLRLTDDAEALMEHDPLLQLSDALAEMDEGTLNCMADGLERVLFKIVGAPGEKPPETSPARPGQQGD</sequence>
<dbReference type="InterPro" id="IPR000835">
    <property type="entry name" value="HTH_MarR-typ"/>
</dbReference>
<feature type="domain" description="HTH marR-type" evidence="4">
    <location>
        <begin position="33"/>
        <end position="164"/>
    </location>
</feature>
<dbReference type="PANTHER" id="PTHR33164:SF89">
    <property type="entry name" value="MARR FAMILY REGULATORY PROTEIN"/>
    <property type="match status" value="1"/>
</dbReference>
<dbReference type="GO" id="GO:0006950">
    <property type="term" value="P:response to stress"/>
    <property type="evidence" value="ECO:0007669"/>
    <property type="project" value="TreeGrafter"/>
</dbReference>
<dbReference type="InterPro" id="IPR023187">
    <property type="entry name" value="Tscrpt_reg_MarR-type_CS"/>
</dbReference>
<dbReference type="Proteomes" id="UP000672602">
    <property type="component" value="Unassembled WGS sequence"/>
</dbReference>
<keyword evidence="3" id="KW-0804">Transcription</keyword>
<dbReference type="SMART" id="SM00347">
    <property type="entry name" value="HTH_MARR"/>
    <property type="match status" value="1"/>
</dbReference>
<evidence type="ECO:0000256" key="1">
    <source>
        <dbReference type="ARBA" id="ARBA00023015"/>
    </source>
</evidence>
<organism evidence="5 6">
    <name type="scientific">Marivibrio halodurans</name>
    <dbReference type="NCBI Taxonomy" id="2039722"/>
    <lineage>
        <taxon>Bacteria</taxon>
        <taxon>Pseudomonadati</taxon>
        <taxon>Pseudomonadota</taxon>
        <taxon>Alphaproteobacteria</taxon>
        <taxon>Rhodospirillales</taxon>
        <taxon>Rhodospirillaceae</taxon>
        <taxon>Marivibrio</taxon>
    </lineage>
</organism>
<accession>A0A8J7V1D0</accession>
<proteinExistence type="predicted"/>
<evidence type="ECO:0000256" key="3">
    <source>
        <dbReference type="ARBA" id="ARBA00023163"/>
    </source>
</evidence>
<dbReference type="RefSeq" id="WP_210682259.1">
    <property type="nucleotide sequence ID" value="NZ_JAGMWN010000005.1"/>
</dbReference>
<dbReference type="PROSITE" id="PS01117">
    <property type="entry name" value="HTH_MARR_1"/>
    <property type="match status" value="1"/>
</dbReference>
<dbReference type="InterPro" id="IPR036390">
    <property type="entry name" value="WH_DNA-bd_sf"/>
</dbReference>
<name>A0A8J7V1D0_9PROT</name>
<evidence type="ECO:0000313" key="6">
    <source>
        <dbReference type="Proteomes" id="UP000672602"/>
    </source>
</evidence>
<evidence type="ECO:0000256" key="2">
    <source>
        <dbReference type="ARBA" id="ARBA00023125"/>
    </source>
</evidence>
<dbReference type="Gene3D" id="1.10.10.10">
    <property type="entry name" value="Winged helix-like DNA-binding domain superfamily/Winged helix DNA-binding domain"/>
    <property type="match status" value="1"/>
</dbReference>
<comment type="caution">
    <text evidence="5">The sequence shown here is derived from an EMBL/GenBank/DDBJ whole genome shotgun (WGS) entry which is preliminary data.</text>
</comment>
<dbReference type="GO" id="GO:0003677">
    <property type="term" value="F:DNA binding"/>
    <property type="evidence" value="ECO:0007669"/>
    <property type="project" value="UniProtKB-KW"/>
</dbReference>
<keyword evidence="6" id="KW-1185">Reference proteome</keyword>
<dbReference type="PROSITE" id="PS50995">
    <property type="entry name" value="HTH_MARR_2"/>
    <property type="match status" value="1"/>
</dbReference>
<reference evidence="5" key="1">
    <citation type="submission" date="2021-04" db="EMBL/GenBank/DDBJ databases">
        <authorList>
            <person name="Zhang D.-C."/>
        </authorList>
    </citation>
    <scope>NUCLEOTIDE SEQUENCE</scope>
    <source>
        <strain evidence="5">CGMCC 1.15697</strain>
    </source>
</reference>
<dbReference type="Pfam" id="PF12802">
    <property type="entry name" value="MarR_2"/>
    <property type="match status" value="1"/>
</dbReference>
<keyword evidence="1" id="KW-0805">Transcription regulation</keyword>
<dbReference type="EMBL" id="JAGMWN010000005">
    <property type="protein sequence ID" value="MBP5857671.1"/>
    <property type="molecule type" value="Genomic_DNA"/>
</dbReference>
<dbReference type="InterPro" id="IPR039422">
    <property type="entry name" value="MarR/SlyA-like"/>
</dbReference>
<dbReference type="SUPFAM" id="SSF46785">
    <property type="entry name" value="Winged helix' DNA-binding domain"/>
    <property type="match status" value="1"/>
</dbReference>
<dbReference type="PANTHER" id="PTHR33164">
    <property type="entry name" value="TRANSCRIPTIONAL REGULATOR, MARR FAMILY"/>
    <property type="match status" value="1"/>
</dbReference>
<dbReference type="InterPro" id="IPR036388">
    <property type="entry name" value="WH-like_DNA-bd_sf"/>
</dbReference>
<evidence type="ECO:0000313" key="5">
    <source>
        <dbReference type="EMBL" id="MBP5857671.1"/>
    </source>
</evidence>
<protein>
    <submittedName>
        <fullName evidence="5">MarR family transcriptional regulator</fullName>
    </submittedName>
</protein>
<dbReference type="AlphaFoldDB" id="A0A8J7V1D0"/>
<keyword evidence="2" id="KW-0238">DNA-binding</keyword>
<dbReference type="GO" id="GO:0003700">
    <property type="term" value="F:DNA-binding transcription factor activity"/>
    <property type="evidence" value="ECO:0007669"/>
    <property type="project" value="InterPro"/>
</dbReference>